<evidence type="ECO:0000313" key="2">
    <source>
        <dbReference type="Proteomes" id="UP000789405"/>
    </source>
</evidence>
<protein>
    <submittedName>
        <fullName evidence="1">8639_t:CDS:1</fullName>
    </submittedName>
</protein>
<evidence type="ECO:0000313" key="1">
    <source>
        <dbReference type="EMBL" id="CAG8481653.1"/>
    </source>
</evidence>
<dbReference type="AlphaFoldDB" id="A0A9N8WG47"/>
<gene>
    <name evidence="1" type="ORF">DERYTH_LOCUS1956</name>
</gene>
<organism evidence="1 2">
    <name type="scientific">Dentiscutata erythropus</name>
    <dbReference type="NCBI Taxonomy" id="1348616"/>
    <lineage>
        <taxon>Eukaryota</taxon>
        <taxon>Fungi</taxon>
        <taxon>Fungi incertae sedis</taxon>
        <taxon>Mucoromycota</taxon>
        <taxon>Glomeromycotina</taxon>
        <taxon>Glomeromycetes</taxon>
        <taxon>Diversisporales</taxon>
        <taxon>Gigasporaceae</taxon>
        <taxon>Dentiscutata</taxon>
    </lineage>
</organism>
<sequence length="119" mass="12985">MPALVFEWNEAGFNDVPNAPGLRNGISGQNKAAIITNLITNGATGYNNDLTFTFPSGSAIGEWINQIRVNLPWVKNQRGVQNVCNSITRINQITDNDCGCADTPSTVFDIENFSYIFNG</sequence>
<reference evidence="1" key="1">
    <citation type="submission" date="2021-06" db="EMBL/GenBank/DDBJ databases">
        <authorList>
            <person name="Kallberg Y."/>
            <person name="Tangrot J."/>
            <person name="Rosling A."/>
        </authorList>
    </citation>
    <scope>NUCLEOTIDE SEQUENCE</scope>
    <source>
        <strain evidence="1">MA453B</strain>
    </source>
</reference>
<accession>A0A9N8WG47</accession>
<name>A0A9N8WG47_9GLOM</name>
<dbReference type="OrthoDB" id="2402852at2759"/>
<proteinExistence type="predicted"/>
<dbReference type="EMBL" id="CAJVPY010000585">
    <property type="protein sequence ID" value="CAG8481653.1"/>
    <property type="molecule type" value="Genomic_DNA"/>
</dbReference>
<dbReference type="Proteomes" id="UP000789405">
    <property type="component" value="Unassembled WGS sequence"/>
</dbReference>
<comment type="caution">
    <text evidence="1">The sequence shown here is derived from an EMBL/GenBank/DDBJ whole genome shotgun (WGS) entry which is preliminary data.</text>
</comment>
<keyword evidence="2" id="KW-1185">Reference proteome</keyword>